<feature type="domain" description="Bacterial sugar transferase" evidence="3">
    <location>
        <begin position="3"/>
        <end position="185"/>
    </location>
</feature>
<dbReference type="Pfam" id="PF02397">
    <property type="entry name" value="Bac_transf"/>
    <property type="match status" value="1"/>
</dbReference>
<protein>
    <submittedName>
        <fullName evidence="4">Sugar transferase involved in LPS biosynthesis (Colanic, teichoic acid)</fullName>
    </submittedName>
</protein>
<name>A0A1I3NJJ6_9FLAO</name>
<gene>
    <name evidence="4" type="ORF">SAMN04487893_103100</name>
</gene>
<comment type="similarity">
    <text evidence="1">Belongs to the bacterial sugar transferase family.</text>
</comment>
<dbReference type="STRING" id="1150112.SAMN04487893_103100"/>
<keyword evidence="2" id="KW-0812">Transmembrane</keyword>
<keyword evidence="4" id="KW-0808">Transferase</keyword>
<evidence type="ECO:0000256" key="1">
    <source>
        <dbReference type="ARBA" id="ARBA00006464"/>
    </source>
</evidence>
<evidence type="ECO:0000313" key="5">
    <source>
        <dbReference type="Proteomes" id="UP000243887"/>
    </source>
</evidence>
<sequence length="190" mass="22342">MSKRFFDVLLAVLLSVFLVLPMLLIWILISVGMKMNGLFCQQRIGQYGNTFTIYKFRTILWDCQGPRVTRLGGYLRKYKIDEWPQLYNILNGTMSFVGPRPDLEGFYDSLEDEDRKVLLLRPGLTSRASLIYFDEEILLSKQQDPVVYNKNVVFPKKVAMNLDYYYDNSVFKDLVIIKETVFFFMKILIK</sequence>
<proteinExistence type="inferred from homology"/>
<reference evidence="5" key="1">
    <citation type="submission" date="2016-10" db="EMBL/GenBank/DDBJ databases">
        <authorList>
            <person name="Varghese N."/>
            <person name="Submissions S."/>
        </authorList>
    </citation>
    <scope>NUCLEOTIDE SEQUENCE [LARGE SCALE GENOMIC DNA]</scope>
    <source>
        <strain evidence="5">DSM 26542</strain>
    </source>
</reference>
<dbReference type="GO" id="GO:0016780">
    <property type="term" value="F:phosphotransferase activity, for other substituted phosphate groups"/>
    <property type="evidence" value="ECO:0007669"/>
    <property type="project" value="TreeGrafter"/>
</dbReference>
<keyword evidence="2" id="KW-0472">Membrane</keyword>
<dbReference type="Proteomes" id="UP000243887">
    <property type="component" value="Unassembled WGS sequence"/>
</dbReference>
<organism evidence="4 5">
    <name type="scientific">Myroides guanonis</name>
    <dbReference type="NCBI Taxonomy" id="1150112"/>
    <lineage>
        <taxon>Bacteria</taxon>
        <taxon>Pseudomonadati</taxon>
        <taxon>Bacteroidota</taxon>
        <taxon>Flavobacteriia</taxon>
        <taxon>Flavobacteriales</taxon>
        <taxon>Flavobacteriaceae</taxon>
        <taxon>Myroides</taxon>
    </lineage>
</organism>
<dbReference type="EMBL" id="FORU01000003">
    <property type="protein sequence ID" value="SFJ09347.1"/>
    <property type="molecule type" value="Genomic_DNA"/>
</dbReference>
<evidence type="ECO:0000256" key="2">
    <source>
        <dbReference type="SAM" id="Phobius"/>
    </source>
</evidence>
<keyword evidence="2" id="KW-1133">Transmembrane helix</keyword>
<dbReference type="RefSeq" id="WP_090678189.1">
    <property type="nucleotide sequence ID" value="NZ_FORU01000003.1"/>
</dbReference>
<evidence type="ECO:0000259" key="3">
    <source>
        <dbReference type="Pfam" id="PF02397"/>
    </source>
</evidence>
<dbReference type="AlphaFoldDB" id="A0A1I3NJJ6"/>
<feature type="transmembrane region" description="Helical" evidence="2">
    <location>
        <begin position="6"/>
        <end position="29"/>
    </location>
</feature>
<dbReference type="InterPro" id="IPR003362">
    <property type="entry name" value="Bact_transf"/>
</dbReference>
<accession>A0A1I3NJJ6</accession>
<dbReference type="PANTHER" id="PTHR30576:SF20">
    <property type="entry name" value="QUINOVOSAMINEPHOSPHOTRANSFERAE-RELATED"/>
    <property type="match status" value="1"/>
</dbReference>
<dbReference type="OrthoDB" id="9808602at2"/>
<evidence type="ECO:0000313" key="4">
    <source>
        <dbReference type="EMBL" id="SFJ09347.1"/>
    </source>
</evidence>
<keyword evidence="5" id="KW-1185">Reference proteome</keyword>
<dbReference type="PANTHER" id="PTHR30576">
    <property type="entry name" value="COLANIC BIOSYNTHESIS UDP-GLUCOSE LIPID CARRIER TRANSFERASE"/>
    <property type="match status" value="1"/>
</dbReference>